<dbReference type="GeneID" id="34571260"/>
<keyword evidence="3" id="KW-1185">Reference proteome</keyword>
<comment type="caution">
    <text evidence="2">The sequence shown here is derived from an EMBL/GenBank/DDBJ whole genome shotgun (WGS) entry which is preliminary data.</text>
</comment>
<dbReference type="AlphaFoldDB" id="A0A1F5LY80"/>
<accession>A0A1F5LY80</accession>
<gene>
    <name evidence="2" type="ORF">PENARI_c001G05151</name>
</gene>
<dbReference type="RefSeq" id="XP_022493527.1">
    <property type="nucleotide sequence ID" value="XM_022626526.1"/>
</dbReference>
<evidence type="ECO:0000313" key="3">
    <source>
        <dbReference type="Proteomes" id="UP000177622"/>
    </source>
</evidence>
<organism evidence="2 3">
    <name type="scientific">Penicillium arizonense</name>
    <dbReference type="NCBI Taxonomy" id="1835702"/>
    <lineage>
        <taxon>Eukaryota</taxon>
        <taxon>Fungi</taxon>
        <taxon>Dikarya</taxon>
        <taxon>Ascomycota</taxon>
        <taxon>Pezizomycotina</taxon>
        <taxon>Eurotiomycetes</taxon>
        <taxon>Eurotiomycetidae</taxon>
        <taxon>Eurotiales</taxon>
        <taxon>Aspergillaceae</taxon>
        <taxon>Penicillium</taxon>
    </lineage>
</organism>
<dbReference type="Proteomes" id="UP000177622">
    <property type="component" value="Unassembled WGS sequence"/>
</dbReference>
<reference evidence="2 3" key="1">
    <citation type="journal article" date="2016" name="Sci. Rep.">
        <title>Penicillium arizonense, a new, genome sequenced fungal species, reveals a high chemical diversity in secreted metabolites.</title>
        <authorList>
            <person name="Grijseels S."/>
            <person name="Nielsen J.C."/>
            <person name="Randelovic M."/>
            <person name="Nielsen J."/>
            <person name="Nielsen K.F."/>
            <person name="Workman M."/>
            <person name="Frisvad J.C."/>
        </authorList>
    </citation>
    <scope>NUCLEOTIDE SEQUENCE [LARGE SCALE GENOMIC DNA]</scope>
    <source>
        <strain evidence="2 3">CBS 141311</strain>
    </source>
</reference>
<protein>
    <submittedName>
        <fullName evidence="2">Uncharacterized protein</fullName>
    </submittedName>
</protein>
<sequence>MAPFIGTKGDMFEQAATETTHEEPLLTSKSTHPMIKPRSSETRILRE</sequence>
<name>A0A1F5LY80_PENAI</name>
<proteinExistence type="predicted"/>
<feature type="compositionally biased region" description="Basic and acidic residues" evidence="1">
    <location>
        <begin position="38"/>
        <end position="47"/>
    </location>
</feature>
<dbReference type="EMBL" id="LXJU01000001">
    <property type="protein sequence ID" value="OGE58104.1"/>
    <property type="molecule type" value="Genomic_DNA"/>
</dbReference>
<evidence type="ECO:0000256" key="1">
    <source>
        <dbReference type="SAM" id="MobiDB-lite"/>
    </source>
</evidence>
<feature type="region of interest" description="Disordered" evidence="1">
    <location>
        <begin position="1"/>
        <end position="47"/>
    </location>
</feature>
<evidence type="ECO:0000313" key="2">
    <source>
        <dbReference type="EMBL" id="OGE58104.1"/>
    </source>
</evidence>